<sequence>MNVTIAPTDEWLEDSLDHPINYLKKTKQGKSDDNESLYQYLMKHGMYRPSAGAKMIYEAMKKNKLWDLFMKIEKVYRNRWNGPDVPVYLLPVQEKRGLFQSSMKKSGVCFKDEIYLFVTEQEDLKEYESLFVHEYHHCVRMDRMNKKDEDYTLLDSIIFEGLAEHAVREYCGYEYVASWTKAYDDKELSNYYDKWIGPNVDITRANPLHDQLLLGQKGYPKMLGYAAGYYLVEKARKNNKFVTKLFLGKPSSYFLPDKKG</sequence>
<dbReference type="Pfam" id="PF10026">
    <property type="entry name" value="DUF2268"/>
    <property type="match status" value="1"/>
</dbReference>
<evidence type="ECO:0000313" key="3">
    <source>
        <dbReference type="Proteomes" id="UP001628668"/>
    </source>
</evidence>
<gene>
    <name evidence="2" type="ORF">ACKA06_06310</name>
</gene>
<name>A0ABW8VQ42_9BACI</name>
<keyword evidence="3" id="KW-1185">Reference proteome</keyword>
<protein>
    <submittedName>
        <fullName evidence="2">DUF2268 domain-containing protein</fullName>
    </submittedName>
</protein>
<dbReference type="EMBL" id="JBJOSA010000004">
    <property type="protein sequence ID" value="MFL8936400.1"/>
    <property type="molecule type" value="Genomic_DNA"/>
</dbReference>
<proteinExistence type="predicted"/>
<reference evidence="2 3" key="1">
    <citation type="submission" date="2024-12" db="EMBL/GenBank/DDBJ databases">
        <authorList>
            <person name="Li X."/>
            <person name="Zhang D."/>
        </authorList>
    </citation>
    <scope>NUCLEOTIDE SEQUENCE [LARGE SCALE GENOMIC DNA]</scope>
    <source>
        <strain evidence="2 3">JCM19602</strain>
    </source>
</reference>
<organism evidence="2 3">
    <name type="scientific">Rossellomorea oryzaecorticis</name>
    <dbReference type="NCBI Taxonomy" id="1396505"/>
    <lineage>
        <taxon>Bacteria</taxon>
        <taxon>Bacillati</taxon>
        <taxon>Bacillota</taxon>
        <taxon>Bacilli</taxon>
        <taxon>Bacillales</taxon>
        <taxon>Bacillaceae</taxon>
        <taxon>Rossellomorea</taxon>
    </lineage>
</organism>
<dbReference type="RefSeq" id="WP_052011657.1">
    <property type="nucleotide sequence ID" value="NZ_JBJOSA010000004.1"/>
</dbReference>
<dbReference type="InterPro" id="IPR018728">
    <property type="entry name" value="DUF2268"/>
</dbReference>
<feature type="domain" description="DUF2268" evidence="1">
    <location>
        <begin position="66"/>
        <end position="245"/>
    </location>
</feature>
<evidence type="ECO:0000259" key="1">
    <source>
        <dbReference type="Pfam" id="PF10026"/>
    </source>
</evidence>
<dbReference type="Proteomes" id="UP001628668">
    <property type="component" value="Unassembled WGS sequence"/>
</dbReference>
<comment type="caution">
    <text evidence="2">The sequence shown here is derived from an EMBL/GenBank/DDBJ whole genome shotgun (WGS) entry which is preliminary data.</text>
</comment>
<accession>A0ABW8VQ42</accession>
<evidence type="ECO:0000313" key="2">
    <source>
        <dbReference type="EMBL" id="MFL8936400.1"/>
    </source>
</evidence>